<reference evidence="3" key="1">
    <citation type="submission" date="2015-09" db="EMBL/GenBank/DDBJ databases">
        <authorList>
            <person name="Sai Rama Sridatta P."/>
        </authorList>
    </citation>
    <scope>NUCLEOTIDE SEQUENCE [LARGE SCALE GENOMIC DNA]</scope>
</reference>
<dbReference type="Proteomes" id="UP000314980">
    <property type="component" value="Unassembled WGS sequence"/>
</dbReference>
<accession>A0A4W6F0T7</accession>
<evidence type="ECO:0000256" key="1">
    <source>
        <dbReference type="SAM" id="MobiDB-lite"/>
    </source>
</evidence>
<dbReference type="OrthoDB" id="9943803at2759"/>
<organism evidence="2 3">
    <name type="scientific">Lates calcarifer</name>
    <name type="common">Barramundi</name>
    <name type="synonym">Holocentrus calcarifer</name>
    <dbReference type="NCBI Taxonomy" id="8187"/>
    <lineage>
        <taxon>Eukaryota</taxon>
        <taxon>Metazoa</taxon>
        <taxon>Chordata</taxon>
        <taxon>Craniata</taxon>
        <taxon>Vertebrata</taxon>
        <taxon>Euteleostomi</taxon>
        <taxon>Actinopterygii</taxon>
        <taxon>Neopterygii</taxon>
        <taxon>Teleostei</taxon>
        <taxon>Neoteleostei</taxon>
        <taxon>Acanthomorphata</taxon>
        <taxon>Carangaria</taxon>
        <taxon>Carangaria incertae sedis</taxon>
        <taxon>Centropomidae</taxon>
        <taxon>Lates</taxon>
    </lineage>
</organism>
<dbReference type="Proteomes" id="UP000694890">
    <property type="component" value="Linkage group LG13"/>
</dbReference>
<dbReference type="GeneTree" id="ENSGT00990000203785"/>
<dbReference type="Ensembl" id="ENSLCAT00010046083.1">
    <property type="protein sequence ID" value="ENSLCAP00010044978.1"/>
    <property type="gene ID" value="ENSLCAG00010020895.1"/>
</dbReference>
<evidence type="ECO:0000313" key="2">
    <source>
        <dbReference type="Ensembl" id="ENSLCAP00010044978.1"/>
    </source>
</evidence>
<dbReference type="InParanoid" id="A0A4W6F0T7"/>
<reference evidence="2" key="3">
    <citation type="submission" date="2025-05" db="UniProtKB">
        <authorList>
            <consortium name="Ensembl"/>
        </authorList>
    </citation>
    <scope>IDENTIFICATION</scope>
</reference>
<evidence type="ECO:0000313" key="3">
    <source>
        <dbReference type="Proteomes" id="UP000314980"/>
    </source>
</evidence>
<feature type="region of interest" description="Disordered" evidence="1">
    <location>
        <begin position="273"/>
        <end position="292"/>
    </location>
</feature>
<evidence type="ECO:0000313" key="4">
    <source>
        <dbReference type="RefSeq" id="XP_018525230.1"/>
    </source>
</evidence>
<gene>
    <name evidence="2 4" type="primary">si:ch211-170d8.2</name>
</gene>
<protein>
    <submittedName>
        <fullName evidence="4">Uncharacterized protein si:ch211-170d8.2 isoform X1</fullName>
    </submittedName>
</protein>
<dbReference type="GeneID" id="108878747"/>
<dbReference type="RefSeq" id="XP_018525230.1">
    <property type="nucleotide sequence ID" value="XM_018669714.2"/>
</dbReference>
<name>A0A4W6F0T7_LATCA</name>
<reference evidence="4" key="2">
    <citation type="submission" date="2025-04" db="UniProtKB">
        <authorList>
            <consortium name="RefSeq"/>
        </authorList>
    </citation>
    <scope>IDENTIFICATION</scope>
    <source>
        <tissue evidence="4">Brain</tissue>
    </source>
</reference>
<dbReference type="KEGG" id="lcf:108878747"/>
<keyword evidence="3" id="KW-1185">Reference proteome</keyword>
<sequence length="340" mass="37173">MSPLSVGYIARKPKSWHHRKAACCSCVKIQRSGFRNLTMASSHCIWIALFLLSVMTSDIGVFARAVDTLGIVSQSPETEPESSGQTLRTDALRRWRRGIEGAHRERCTELAAPWLENTQPAPEDNATMLQLRVGPFSPGASWGLVFPGKSLFSFVRRVYHCCQEGLNCRSVKGIQGRLRGDTGVEFLLTKDILLLTVTRAELHLQLSNPQHLDVHPVLPFMAKHGLPTRYGLWLRGSTVELRVDLLFLFQSLQEAAGGAGGGPSLVNMRRVVFSSPPGEKPAPRTLQDTDGDAWGDGVAKALPTLELGLILGCSQAGVGMSCEGSGVHLSHTPFMALYYR</sequence>
<proteinExistence type="predicted"/>
<dbReference type="AlphaFoldDB" id="A0A4W6F0T7"/>